<sequence length="173" mass="19018">MLKMFSTQLTGLFNRIQDKEEFSIEDGARLLAQAAVGDGSIYICGLKEMAAVEAEATEGAEPLVSAKKWTALDEIQEADRVLLLSRYSRDKEAVEIARALTEKNIPFVAVSTAVENNSDDLTSLADIHIDLRLVKGLLPNEEGGRFGYPSSIAALFVYFALKLTIDEIIAEYE</sequence>
<dbReference type="RefSeq" id="WP_003346854.1">
    <property type="nucleotide sequence ID" value="NZ_ADWW01000001.1"/>
</dbReference>
<feature type="domain" description="DUF2529" evidence="1">
    <location>
        <begin position="1"/>
        <end position="169"/>
    </location>
</feature>
<keyword evidence="3" id="KW-1185">Reference proteome</keyword>
<gene>
    <name evidence="2" type="ORF">BMMGA3_16135</name>
</gene>
<name>I3EBM8_BACMM</name>
<dbReference type="InterPro" id="IPR019676">
    <property type="entry name" value="DUF2529"/>
</dbReference>
<protein>
    <recommendedName>
        <fullName evidence="1">DUF2529 domain-containing protein</fullName>
    </recommendedName>
</protein>
<dbReference type="HOGENOM" id="CLU_099800_0_0_9"/>
<dbReference type="InterPro" id="IPR046348">
    <property type="entry name" value="SIS_dom_sf"/>
</dbReference>
<dbReference type="Proteomes" id="UP000027602">
    <property type="component" value="Chromosome"/>
</dbReference>
<dbReference type="EMBL" id="CP007739">
    <property type="protein sequence ID" value="AIE61580.1"/>
    <property type="molecule type" value="Genomic_DNA"/>
</dbReference>
<dbReference type="Gene3D" id="3.40.50.10490">
    <property type="entry name" value="Glucose-6-phosphate isomerase like protein, domain 1"/>
    <property type="match status" value="1"/>
</dbReference>
<dbReference type="KEGG" id="bmet:BMMGA3_16135"/>
<evidence type="ECO:0000313" key="2">
    <source>
        <dbReference type="EMBL" id="AIE61580.1"/>
    </source>
</evidence>
<dbReference type="AlphaFoldDB" id="I3EBM8"/>
<organism evidence="2 3">
    <name type="scientific">Bacillus methanolicus (strain MGA3 / ATCC 53907)</name>
    <dbReference type="NCBI Taxonomy" id="796606"/>
    <lineage>
        <taxon>Bacteria</taxon>
        <taxon>Bacillati</taxon>
        <taxon>Bacillota</taxon>
        <taxon>Bacilli</taxon>
        <taxon>Bacillales</taxon>
        <taxon>Bacillaceae</taxon>
        <taxon>Bacillus</taxon>
    </lineage>
</organism>
<dbReference type="GO" id="GO:1901135">
    <property type="term" value="P:carbohydrate derivative metabolic process"/>
    <property type="evidence" value="ECO:0007669"/>
    <property type="project" value="InterPro"/>
</dbReference>
<dbReference type="SUPFAM" id="SSF53697">
    <property type="entry name" value="SIS domain"/>
    <property type="match status" value="1"/>
</dbReference>
<accession>I3EBM8</accession>
<dbReference type="eggNOG" id="COG4821">
    <property type="taxonomic scope" value="Bacteria"/>
</dbReference>
<reference evidence="2 3" key="1">
    <citation type="journal article" date="2015" name="BMC Genomics">
        <title>Transcriptome analysis of thermophilic methylotrophic Bacillus methanolicus MGA3 using RNA-sequencing provides detailed insights into its previously uncharted transcriptional landscape.</title>
        <authorList>
            <person name="Irla M."/>
            <person name="Neshat A."/>
            <person name="Brautaset T."/>
            <person name="Ruckert C."/>
            <person name="Kalinowski J."/>
            <person name="Wendisch V.F."/>
        </authorList>
    </citation>
    <scope>NUCLEOTIDE SEQUENCE [LARGE SCALE GENOMIC DNA]</scope>
    <source>
        <strain evidence="3">MGA3 / ATCC 53907</strain>
    </source>
</reference>
<dbReference type="STRING" id="796606.BMMGA3_16135"/>
<evidence type="ECO:0000313" key="3">
    <source>
        <dbReference type="Proteomes" id="UP000027602"/>
    </source>
</evidence>
<proteinExistence type="predicted"/>
<dbReference type="OrthoDB" id="2737584at2"/>
<evidence type="ECO:0000259" key="1">
    <source>
        <dbReference type="Pfam" id="PF10740"/>
    </source>
</evidence>
<dbReference type="Pfam" id="PF10740">
    <property type="entry name" value="DUF2529"/>
    <property type="match status" value="1"/>
</dbReference>
<dbReference type="GO" id="GO:0097367">
    <property type="term" value="F:carbohydrate derivative binding"/>
    <property type="evidence" value="ECO:0007669"/>
    <property type="project" value="InterPro"/>
</dbReference>